<sequence length="466" mass="50314">MTMDLVSVQDVRKALERISPYTHRTPLLTSQSIDEIATSSIFPDDSDDHDPSSASSSSSPSKVKLRIAFKAEHLQRVGAFKYRGATNAVLVHLRQAETEFLEKGGKKEDWDPSRLWVVTHSSGNHAAALACAARTVGARAAVVMPENAPLTKQRAVAGYGAEITFCKPIQKERESTAERVMAELRSKGFLVKFVHPYDEPLVIAGQGTMALEMLEQVGSLQSKGFCSESVRSVEPSSAGSTRGTKRAVPLGPKAQGIWQERGEDEPALDILIAPVGGGGMLSGVSTAIKGTDERIVVIGAEPEAVDDAARSFTTNLLQPSVLPALTVCDGLLTSLSARTLSHIQERVDTISTVSEVNILRALRLHWERQKQLVEPSAAVGLATLLQAENGLSRGRGGDSGGTVGTEEGKRFWGLRRWIEEIVRRKLDHRQLSHGSEGDVEIRIGIIWSGGNLEVEKIVPKLEALGV</sequence>
<dbReference type="EMBL" id="KZ819760">
    <property type="protein sequence ID" value="PWN52743.1"/>
    <property type="molecule type" value="Genomic_DNA"/>
</dbReference>
<dbReference type="Proteomes" id="UP000245626">
    <property type="component" value="Unassembled WGS sequence"/>
</dbReference>
<gene>
    <name evidence="1" type="ORF">IE53DRAFT_384797</name>
</gene>
<name>A0ACD0P3Q8_9BASI</name>
<reference evidence="1 2" key="1">
    <citation type="journal article" date="2018" name="Mol. Biol. Evol.">
        <title>Broad Genomic Sampling Reveals a Smut Pathogenic Ancestry of the Fungal Clade Ustilaginomycotina.</title>
        <authorList>
            <person name="Kijpornyongpan T."/>
            <person name="Mondo S.J."/>
            <person name="Barry K."/>
            <person name="Sandor L."/>
            <person name="Lee J."/>
            <person name="Lipzen A."/>
            <person name="Pangilinan J."/>
            <person name="LaButti K."/>
            <person name="Hainaut M."/>
            <person name="Henrissat B."/>
            <person name="Grigoriev I.V."/>
            <person name="Spatafora J.W."/>
            <person name="Aime M.C."/>
        </authorList>
    </citation>
    <scope>NUCLEOTIDE SEQUENCE [LARGE SCALE GENOMIC DNA]</scope>
    <source>
        <strain evidence="1 2">SA 807</strain>
    </source>
</reference>
<organism evidence="1 2">
    <name type="scientific">Violaceomyces palustris</name>
    <dbReference type="NCBI Taxonomy" id="1673888"/>
    <lineage>
        <taxon>Eukaryota</taxon>
        <taxon>Fungi</taxon>
        <taxon>Dikarya</taxon>
        <taxon>Basidiomycota</taxon>
        <taxon>Ustilaginomycotina</taxon>
        <taxon>Ustilaginomycetes</taxon>
        <taxon>Violaceomycetales</taxon>
        <taxon>Violaceomycetaceae</taxon>
        <taxon>Violaceomyces</taxon>
    </lineage>
</organism>
<evidence type="ECO:0000313" key="2">
    <source>
        <dbReference type="Proteomes" id="UP000245626"/>
    </source>
</evidence>
<evidence type="ECO:0000313" key="1">
    <source>
        <dbReference type="EMBL" id="PWN52743.1"/>
    </source>
</evidence>
<keyword evidence="2" id="KW-1185">Reference proteome</keyword>
<accession>A0ACD0P3Q8</accession>
<proteinExistence type="predicted"/>
<protein>
    <submittedName>
        <fullName evidence="1">Tryptophan synthase beta subunit-like PLP-dependent enzyme</fullName>
    </submittedName>
</protein>